<dbReference type="PANTHER" id="PTHR13697">
    <property type="entry name" value="PHOSPHOFRUCTOKINASE"/>
    <property type="match status" value="1"/>
</dbReference>
<feature type="binding site" evidence="10">
    <location>
        <begin position="83"/>
        <end position="84"/>
    </location>
    <ligand>
        <name>ATP</name>
        <dbReference type="ChEBI" id="CHEBI:30616"/>
    </ligand>
</feature>
<keyword evidence="8 10" id="KW-0460">Magnesium</keyword>
<keyword evidence="10" id="KW-0067">ATP-binding</keyword>
<dbReference type="PIRSF" id="PIRSF000532">
    <property type="entry name" value="ATP_PFK_prok"/>
    <property type="match status" value="1"/>
</dbReference>
<feature type="binding site" description="in other chain" evidence="10">
    <location>
        <begin position="293"/>
        <end position="296"/>
    </location>
    <ligand>
        <name>substrate</name>
        <note>ligand shared between dimeric partners</note>
    </ligand>
</feature>
<accession>A0A6B3STE8</accession>
<feature type="active site" description="Proton acceptor" evidence="10">
    <location>
        <position position="149"/>
    </location>
</feature>
<dbReference type="EMBL" id="JAAIVB010000078">
    <property type="protein sequence ID" value="NEX63911.1"/>
    <property type="molecule type" value="Genomic_DNA"/>
</dbReference>
<dbReference type="InterPro" id="IPR035966">
    <property type="entry name" value="PKF_sf"/>
</dbReference>
<dbReference type="GO" id="GO:0048029">
    <property type="term" value="F:monosaccharide binding"/>
    <property type="evidence" value="ECO:0007669"/>
    <property type="project" value="TreeGrafter"/>
</dbReference>
<feature type="binding site" evidence="10">
    <location>
        <position position="125"/>
    </location>
    <ligand>
        <name>Mg(2+)</name>
        <dbReference type="ChEBI" id="CHEBI:18420"/>
        <note>catalytic</note>
    </ligand>
</feature>
<evidence type="ECO:0000256" key="9">
    <source>
        <dbReference type="ARBA" id="ARBA00023152"/>
    </source>
</evidence>
<keyword evidence="4 10" id="KW-0963">Cytoplasm</keyword>
<keyword evidence="6 10" id="KW-0479">Metal-binding</keyword>
<feature type="binding site" evidence="10">
    <location>
        <position position="15"/>
    </location>
    <ligand>
        <name>ATP</name>
        <dbReference type="ChEBI" id="CHEBI:30616"/>
    </ligand>
</feature>
<feature type="site" description="Important for substrate specificity; cannot use PPi as phosphoryl donor" evidence="10">
    <location>
        <position position="126"/>
    </location>
</feature>
<gene>
    <name evidence="10" type="primary">pfkA</name>
    <name evidence="12" type="ORF">G3574_22755</name>
</gene>
<evidence type="ECO:0000256" key="1">
    <source>
        <dbReference type="ARBA" id="ARBA00001946"/>
    </source>
</evidence>
<evidence type="ECO:0000256" key="6">
    <source>
        <dbReference type="ARBA" id="ARBA00022723"/>
    </source>
</evidence>
<feature type="domain" description="Phosphofructokinase" evidence="11">
    <location>
        <begin position="7"/>
        <end position="319"/>
    </location>
</feature>
<comment type="catalytic activity">
    <reaction evidence="10">
        <text>beta-D-fructose 6-phosphate + ATP = beta-D-fructose 1,6-bisphosphate + ADP + H(+)</text>
        <dbReference type="Rhea" id="RHEA:16109"/>
        <dbReference type="ChEBI" id="CHEBI:15378"/>
        <dbReference type="ChEBI" id="CHEBI:30616"/>
        <dbReference type="ChEBI" id="CHEBI:32966"/>
        <dbReference type="ChEBI" id="CHEBI:57634"/>
        <dbReference type="ChEBI" id="CHEBI:456216"/>
        <dbReference type="EC" id="2.7.1.11"/>
    </reaction>
</comment>
<evidence type="ECO:0000256" key="5">
    <source>
        <dbReference type="ARBA" id="ARBA00022679"/>
    </source>
</evidence>
<dbReference type="GO" id="GO:0005524">
    <property type="term" value="F:ATP binding"/>
    <property type="evidence" value="ECO:0007669"/>
    <property type="project" value="UniProtKB-KW"/>
</dbReference>
<proteinExistence type="inferred from homology"/>
<keyword evidence="13" id="KW-1185">Reference proteome</keyword>
<dbReference type="NCBIfam" id="NF002872">
    <property type="entry name" value="PRK03202.1"/>
    <property type="match status" value="1"/>
</dbReference>
<comment type="similarity">
    <text evidence="10">Belongs to the phosphofructokinase type A (PFKA) family. Mixed-substrate PFK group III subfamily.</text>
</comment>
<dbReference type="GO" id="GO:0061621">
    <property type="term" value="P:canonical glycolysis"/>
    <property type="evidence" value="ECO:0007669"/>
    <property type="project" value="TreeGrafter"/>
</dbReference>
<feature type="binding site" description="in other chain" evidence="10">
    <location>
        <begin position="147"/>
        <end position="149"/>
    </location>
    <ligand>
        <name>substrate</name>
        <note>ligand shared between dimeric partners</note>
    </ligand>
</feature>
<dbReference type="EC" id="2.7.1.11" evidence="10"/>
<dbReference type="Proteomes" id="UP000482155">
    <property type="component" value="Unassembled WGS sequence"/>
</dbReference>
<feature type="binding site" evidence="10">
    <location>
        <begin position="124"/>
        <end position="127"/>
    </location>
    <ligand>
        <name>ATP</name>
        <dbReference type="ChEBI" id="CHEBI:30616"/>
    </ligand>
</feature>
<comment type="subunit">
    <text evidence="10">Homodimer or homotetramer.</text>
</comment>
<dbReference type="GO" id="GO:0047334">
    <property type="term" value="F:diphosphate-fructose-6-phosphate 1-phosphotransferase activity"/>
    <property type="evidence" value="ECO:0007669"/>
    <property type="project" value="InterPro"/>
</dbReference>
<dbReference type="Gene3D" id="3.40.50.460">
    <property type="entry name" value="Phosphofructokinase domain"/>
    <property type="match status" value="1"/>
</dbReference>
<dbReference type="Gene3D" id="3.40.50.450">
    <property type="match status" value="1"/>
</dbReference>
<name>A0A6B3STE8_9BURK</name>
<comment type="pathway">
    <text evidence="3 10">Carbohydrate degradation; glycolysis; D-glyceraldehyde 3-phosphate and glycerone phosphate from D-glucose: step 3/4.</text>
</comment>
<comment type="caution">
    <text evidence="10">Lacks conserved residue(s) required for the propagation of feature annotation.</text>
</comment>
<dbReference type="GO" id="GO:0005945">
    <property type="term" value="C:6-phosphofructokinase complex"/>
    <property type="evidence" value="ECO:0007669"/>
    <property type="project" value="TreeGrafter"/>
</dbReference>
<dbReference type="PRINTS" id="PR00476">
    <property type="entry name" value="PHFRCTKINASE"/>
</dbReference>
<dbReference type="FunFam" id="3.40.50.460:FF:000002">
    <property type="entry name" value="ATP-dependent 6-phosphofructokinase"/>
    <property type="match status" value="1"/>
</dbReference>
<evidence type="ECO:0000256" key="8">
    <source>
        <dbReference type="ARBA" id="ARBA00022842"/>
    </source>
</evidence>
<keyword evidence="7 10" id="KW-0418">Kinase</keyword>
<feature type="binding site" description="in other chain" evidence="10">
    <location>
        <position position="244"/>
    </location>
    <ligand>
        <name>substrate</name>
        <note>ligand shared between dimeric partners</note>
    </ligand>
</feature>
<dbReference type="InterPro" id="IPR012003">
    <property type="entry name" value="ATP_PFK_prok-type"/>
</dbReference>
<dbReference type="InterPro" id="IPR012829">
    <property type="entry name" value="Phosphofructokinase_III"/>
</dbReference>
<evidence type="ECO:0000313" key="13">
    <source>
        <dbReference type="Proteomes" id="UP000482155"/>
    </source>
</evidence>
<reference evidence="12 13" key="1">
    <citation type="submission" date="2020-02" db="EMBL/GenBank/DDBJ databases">
        <authorList>
            <person name="Kim M.K."/>
        </authorList>
    </citation>
    <scope>NUCLEOTIDE SEQUENCE [LARGE SCALE GENOMIC DNA]</scope>
    <source>
        <strain evidence="12 13">17J57-3</strain>
    </source>
</reference>
<dbReference type="SUPFAM" id="SSF53784">
    <property type="entry name" value="Phosphofructokinase"/>
    <property type="match status" value="1"/>
</dbReference>
<dbReference type="GO" id="GO:0030388">
    <property type="term" value="P:fructose 1,6-bisphosphate metabolic process"/>
    <property type="evidence" value="ECO:0007669"/>
    <property type="project" value="TreeGrafter"/>
</dbReference>
<dbReference type="InterPro" id="IPR000023">
    <property type="entry name" value="Phosphofructokinase_dom"/>
</dbReference>
<sequence length="369" mass="38741">MIMAMKRIAINTGGGDAPGLNAVIRAVVSAATNRGWECIGIRDGFDGILQPERYPSGGFVRLTPDTVRGISHLGGTILGTTNRGNPLSYPTRTPAGETVLADRSDDILAFFASKDIDALVAVGGDGSLTIAEALGRKGLKVIGVPKTIDNDLDKTVTTFGFDTAVTFATECLDRLHSTAESHQRIMVVEVMGRYAGWIALHAGIAGGAHGILIPEIPYEIDRVADKVKARDQLGRMYSIIVVAEGAHARGGAMAVAAPAADGHVERLGGIGERVAHQLQERTGKEARVVVLGHLLRGGSPTAFDRLAALRFGAAAVRALDEGKHGIMVALAFPNVQYVPLAELIGRMKSVPLEGDTVATGRDLGISFGD</sequence>
<protein>
    <recommendedName>
        <fullName evidence="10">ATP-dependent 6-phosphofructokinase</fullName>
        <shortName evidence="10">ATP-PFK</shortName>
        <shortName evidence="10">Phosphofructokinase</shortName>
        <ecNumber evidence="10">2.7.1.11</ecNumber>
    </recommendedName>
    <alternativeName>
        <fullName evidence="10">Phosphohexokinase</fullName>
    </alternativeName>
</protein>
<comment type="function">
    <text evidence="10">Catalyzes the phosphorylation of D-fructose 6-phosphate to fructose 1,6-bisphosphate by ATP, the first committing step of glycolysis.</text>
</comment>
<evidence type="ECO:0000256" key="4">
    <source>
        <dbReference type="ARBA" id="ARBA00022490"/>
    </source>
</evidence>
<keyword evidence="10" id="KW-0547">Nucleotide-binding</keyword>
<dbReference type="UniPathway" id="UPA00109">
    <property type="reaction ID" value="UER00182"/>
</dbReference>
<comment type="subcellular location">
    <subcellularLocation>
        <location evidence="2 10">Cytoplasm</location>
    </subcellularLocation>
</comment>
<dbReference type="GO" id="GO:0006002">
    <property type="term" value="P:fructose 6-phosphate metabolic process"/>
    <property type="evidence" value="ECO:0007669"/>
    <property type="project" value="InterPro"/>
</dbReference>
<feature type="binding site" evidence="10">
    <location>
        <position position="287"/>
    </location>
    <ligand>
        <name>substrate</name>
        <note>ligand shared between dimeric partners</note>
    </ligand>
</feature>
<feature type="binding site" description="in other chain" evidence="10">
    <location>
        <begin position="191"/>
        <end position="193"/>
    </location>
    <ligand>
        <name>substrate</name>
        <note>ligand shared between dimeric partners</note>
    </ligand>
</feature>
<evidence type="ECO:0000256" key="7">
    <source>
        <dbReference type="ARBA" id="ARBA00022777"/>
    </source>
</evidence>
<evidence type="ECO:0000259" key="11">
    <source>
        <dbReference type="Pfam" id="PF00365"/>
    </source>
</evidence>
<organism evidence="12 13">
    <name type="scientific">Noviherbaspirillum galbum</name>
    <dbReference type="NCBI Taxonomy" id="2709383"/>
    <lineage>
        <taxon>Bacteria</taxon>
        <taxon>Pseudomonadati</taxon>
        <taxon>Pseudomonadota</taxon>
        <taxon>Betaproteobacteria</taxon>
        <taxon>Burkholderiales</taxon>
        <taxon>Oxalobacteraceae</taxon>
        <taxon>Noviherbaspirillum</taxon>
    </lineage>
</organism>
<dbReference type="Pfam" id="PF00365">
    <property type="entry name" value="PFK"/>
    <property type="match status" value="1"/>
</dbReference>
<keyword evidence="5 10" id="KW-0808">Transferase</keyword>
<dbReference type="GO" id="GO:0042802">
    <property type="term" value="F:identical protein binding"/>
    <property type="evidence" value="ECO:0007669"/>
    <property type="project" value="TreeGrafter"/>
</dbReference>
<evidence type="ECO:0000313" key="12">
    <source>
        <dbReference type="EMBL" id="NEX63911.1"/>
    </source>
</evidence>
<dbReference type="GO" id="GO:0046872">
    <property type="term" value="F:metal ion binding"/>
    <property type="evidence" value="ECO:0007669"/>
    <property type="project" value="UniProtKB-KW"/>
</dbReference>
<comment type="caution">
    <text evidence="12">The sequence shown here is derived from an EMBL/GenBank/DDBJ whole genome shotgun (WGS) entry which is preliminary data.</text>
</comment>
<evidence type="ECO:0000256" key="3">
    <source>
        <dbReference type="ARBA" id="ARBA00004679"/>
    </source>
</evidence>
<dbReference type="PANTHER" id="PTHR13697:SF52">
    <property type="entry name" value="ATP-DEPENDENT 6-PHOSPHOFRUCTOKINASE 3"/>
    <property type="match status" value="1"/>
</dbReference>
<feature type="binding site" evidence="10">
    <location>
        <position position="184"/>
    </location>
    <ligand>
        <name>substrate</name>
        <note>ligand shared between dimeric partners</note>
    </ligand>
</feature>
<dbReference type="HAMAP" id="MF_01976">
    <property type="entry name" value="Phosphofructokinase_III"/>
    <property type="match status" value="1"/>
</dbReference>
<keyword evidence="9 10" id="KW-0324">Glycolysis</keyword>
<dbReference type="PROSITE" id="PS00433">
    <property type="entry name" value="PHOSPHOFRUCTOKINASE"/>
    <property type="match status" value="1"/>
</dbReference>
<dbReference type="InterPro" id="IPR015912">
    <property type="entry name" value="Phosphofructokinase_CS"/>
</dbReference>
<dbReference type="InterPro" id="IPR022953">
    <property type="entry name" value="ATP_PFK"/>
</dbReference>
<dbReference type="GO" id="GO:0070095">
    <property type="term" value="F:fructose-6-phosphate binding"/>
    <property type="evidence" value="ECO:0007669"/>
    <property type="project" value="TreeGrafter"/>
</dbReference>
<evidence type="ECO:0000256" key="10">
    <source>
        <dbReference type="HAMAP-Rule" id="MF_01976"/>
    </source>
</evidence>
<evidence type="ECO:0000256" key="2">
    <source>
        <dbReference type="ARBA" id="ARBA00004496"/>
    </source>
</evidence>
<dbReference type="GO" id="GO:0016208">
    <property type="term" value="F:AMP binding"/>
    <property type="evidence" value="ECO:0007669"/>
    <property type="project" value="TreeGrafter"/>
</dbReference>
<comment type="cofactor">
    <cofactor evidence="1 10">
        <name>Mg(2+)</name>
        <dbReference type="ChEBI" id="CHEBI:18420"/>
    </cofactor>
</comment>
<dbReference type="GO" id="GO:0003872">
    <property type="term" value="F:6-phosphofructokinase activity"/>
    <property type="evidence" value="ECO:0007669"/>
    <property type="project" value="UniProtKB-UniRule"/>
</dbReference>
<dbReference type="AlphaFoldDB" id="A0A6B3STE8"/>